<dbReference type="RefSeq" id="WP_380831386.1">
    <property type="nucleotide sequence ID" value="NZ_JBHTCG010000041.1"/>
</dbReference>
<gene>
    <name evidence="4" type="ORF">ACFQSB_35750</name>
</gene>
<feature type="compositionally biased region" description="Low complexity" evidence="2">
    <location>
        <begin position="174"/>
        <end position="183"/>
    </location>
</feature>
<dbReference type="Gene3D" id="3.50.50.60">
    <property type="entry name" value="FAD/NAD(P)-binding domain"/>
    <property type="match status" value="1"/>
</dbReference>
<feature type="compositionally biased region" description="Basic and acidic residues" evidence="2">
    <location>
        <begin position="1"/>
        <end position="12"/>
    </location>
</feature>
<evidence type="ECO:0000313" key="5">
    <source>
        <dbReference type="Proteomes" id="UP001596496"/>
    </source>
</evidence>
<accession>A0ABW2PGU4</accession>
<proteinExistence type="inferred from homology"/>
<dbReference type="Pfam" id="PF01494">
    <property type="entry name" value="FAD_binding_3"/>
    <property type="match status" value="1"/>
</dbReference>
<dbReference type="Proteomes" id="UP001596496">
    <property type="component" value="Unassembled WGS sequence"/>
</dbReference>
<name>A0ABW2PGU4_9ACTN</name>
<feature type="region of interest" description="Disordered" evidence="2">
    <location>
        <begin position="1"/>
        <end position="25"/>
    </location>
</feature>
<evidence type="ECO:0000256" key="2">
    <source>
        <dbReference type="SAM" id="MobiDB-lite"/>
    </source>
</evidence>
<dbReference type="InterPro" id="IPR050816">
    <property type="entry name" value="Flavin-dep_Halogenase_NPB"/>
</dbReference>
<keyword evidence="5" id="KW-1185">Reference proteome</keyword>
<dbReference type="EMBL" id="JBHTCG010000041">
    <property type="protein sequence ID" value="MFC7387606.1"/>
    <property type="molecule type" value="Genomic_DNA"/>
</dbReference>
<feature type="domain" description="FAD-binding" evidence="3">
    <location>
        <begin position="29"/>
        <end position="353"/>
    </location>
</feature>
<dbReference type="PANTHER" id="PTHR43747">
    <property type="entry name" value="FAD-BINDING PROTEIN"/>
    <property type="match status" value="1"/>
</dbReference>
<dbReference type="SUPFAM" id="SSF51905">
    <property type="entry name" value="FAD/NAD(P)-binding domain"/>
    <property type="match status" value="1"/>
</dbReference>
<evidence type="ECO:0000313" key="4">
    <source>
        <dbReference type="EMBL" id="MFC7387606.1"/>
    </source>
</evidence>
<evidence type="ECO:0000256" key="1">
    <source>
        <dbReference type="ARBA" id="ARBA00038396"/>
    </source>
</evidence>
<reference evidence="5" key="1">
    <citation type="journal article" date="2019" name="Int. J. Syst. Evol. Microbiol.">
        <title>The Global Catalogue of Microorganisms (GCM) 10K type strain sequencing project: providing services to taxonomists for standard genome sequencing and annotation.</title>
        <authorList>
            <consortium name="The Broad Institute Genomics Platform"/>
            <consortium name="The Broad Institute Genome Sequencing Center for Infectious Disease"/>
            <person name="Wu L."/>
            <person name="Ma J."/>
        </authorList>
    </citation>
    <scope>NUCLEOTIDE SEQUENCE [LARGE SCALE GENOMIC DNA]</scope>
    <source>
        <strain evidence="5">CECT 7649</strain>
    </source>
</reference>
<organism evidence="4 5">
    <name type="scientific">Sphaerisporangium rhizosphaerae</name>
    <dbReference type="NCBI Taxonomy" id="2269375"/>
    <lineage>
        <taxon>Bacteria</taxon>
        <taxon>Bacillati</taxon>
        <taxon>Actinomycetota</taxon>
        <taxon>Actinomycetes</taxon>
        <taxon>Streptosporangiales</taxon>
        <taxon>Streptosporangiaceae</taxon>
        <taxon>Sphaerisporangium</taxon>
    </lineage>
</organism>
<dbReference type="InterPro" id="IPR036188">
    <property type="entry name" value="FAD/NAD-bd_sf"/>
</dbReference>
<comment type="caution">
    <text evidence="4">The sequence shown here is derived from an EMBL/GenBank/DDBJ whole genome shotgun (WGS) entry which is preliminary data.</text>
</comment>
<protein>
    <submittedName>
        <fullName evidence="4">Tryptophan 7-halogenase</fullName>
    </submittedName>
</protein>
<comment type="similarity">
    <text evidence="1">Belongs to the flavin-dependent halogenase family. Bacterial tryptophan halogenase subfamily.</text>
</comment>
<dbReference type="InterPro" id="IPR002938">
    <property type="entry name" value="FAD-bd"/>
</dbReference>
<evidence type="ECO:0000259" key="3">
    <source>
        <dbReference type="Pfam" id="PF01494"/>
    </source>
</evidence>
<feature type="region of interest" description="Disordered" evidence="2">
    <location>
        <begin position="160"/>
        <end position="183"/>
    </location>
</feature>
<dbReference type="Gene3D" id="3.30.9.100">
    <property type="match status" value="1"/>
</dbReference>
<dbReference type="PRINTS" id="PR00420">
    <property type="entry name" value="RNGMNOXGNASE"/>
</dbReference>
<dbReference type="PANTHER" id="PTHR43747:SF1">
    <property type="entry name" value="SLR1998 PROTEIN"/>
    <property type="match status" value="1"/>
</dbReference>
<sequence>MSRDVDARRDPAAADDLPMPDDGGTAPGEVAVIGAGPAGCAAAIALRSAGVAVTLLGGGRDEPVRMGESLPAEARPLLRRLGVWEEFERAGHPPSPGMASAWAGEDLAWRDAFTAPLGGGWLIDRGRFDASLVEAARSAGVTVVDGARVTAVRPEGAGWRLSIAPPRGPGGGPAAESRAGPRGPRGLRAGFVVDAAGRAGVLARRHGAPLHADRLMCAFTVFTGSTGPAEPRAIRRPVIESAEHGWWYGADAGEGRTAVGLFSDADVFRRASAASARSWYDLLRRTRHVFDLLGRPGPPPAVRTVPAASHCLTRLYGRNWVAAGDAASAFDPLSSAGVVAALRSGLGAATGVLAALDGRFDALAAFQRRTQVQYTSYLLRRRDHYAAEARWPGAPFWRRRAPA</sequence>